<keyword evidence="3" id="KW-1003">Cell membrane</keyword>
<evidence type="ECO:0000313" key="8">
    <source>
        <dbReference type="Proteomes" id="UP001161497"/>
    </source>
</evidence>
<dbReference type="EMBL" id="OX458932">
    <property type="protein sequence ID" value="CAI9085654.1"/>
    <property type="molecule type" value="Genomic_DNA"/>
</dbReference>
<evidence type="ECO:0000256" key="4">
    <source>
        <dbReference type="ARBA" id="ARBA00022519"/>
    </source>
</evidence>
<dbReference type="Gene3D" id="3.40.190.10">
    <property type="entry name" value="Periplasmic binding protein-like II"/>
    <property type="match status" value="2"/>
</dbReference>
<evidence type="ECO:0000256" key="2">
    <source>
        <dbReference type="ARBA" id="ARBA00022448"/>
    </source>
</evidence>
<evidence type="ECO:0000256" key="5">
    <source>
        <dbReference type="ARBA" id="ARBA00023136"/>
    </source>
</evidence>
<evidence type="ECO:0000256" key="1">
    <source>
        <dbReference type="ARBA" id="ARBA00004308"/>
    </source>
</evidence>
<gene>
    <name evidence="7" type="primary">tauA</name>
    <name evidence="7" type="ORF">MFUM_1299</name>
</gene>
<dbReference type="InterPro" id="IPR044527">
    <property type="entry name" value="NrtA/CpmA_ABC-bd_dom"/>
</dbReference>
<name>A0ABM9IDB8_9BACT</name>
<dbReference type="PANTHER" id="PTHR30024:SF43">
    <property type="entry name" value="BLL4572 PROTEIN"/>
    <property type="match status" value="1"/>
</dbReference>
<keyword evidence="8" id="KW-1185">Reference proteome</keyword>
<keyword evidence="5 6" id="KW-0472">Membrane</keyword>
<keyword evidence="6" id="KW-1133">Transmembrane helix</keyword>
<dbReference type="SUPFAM" id="SSF53850">
    <property type="entry name" value="Periplasmic binding protein-like II"/>
    <property type="match status" value="1"/>
</dbReference>
<evidence type="ECO:0000256" key="6">
    <source>
        <dbReference type="SAM" id="Phobius"/>
    </source>
</evidence>
<keyword evidence="2" id="KW-0813">Transport</keyword>
<organism evidence="7 8">
    <name type="scientific">Candidatus Methylacidiphilum fumarolicum</name>
    <dbReference type="NCBI Taxonomy" id="591154"/>
    <lineage>
        <taxon>Bacteria</taxon>
        <taxon>Pseudomonadati</taxon>
        <taxon>Verrucomicrobiota</taxon>
        <taxon>Methylacidiphilae</taxon>
        <taxon>Methylacidiphilales</taxon>
        <taxon>Methylacidiphilaceae</taxon>
        <taxon>Methylacidiphilum (ex Ratnadevi et al. 2023)</taxon>
    </lineage>
</organism>
<protein>
    <submittedName>
        <fullName evidence="7">Nitrate ABC transporter, nitrate-binding protein</fullName>
    </submittedName>
</protein>
<accession>A0ABM9IDB8</accession>
<evidence type="ECO:0000313" key="7">
    <source>
        <dbReference type="EMBL" id="CAI9085654.1"/>
    </source>
</evidence>
<dbReference type="RefSeq" id="WP_009058609.1">
    <property type="nucleotide sequence ID" value="NZ_JAHXRZ010000013.1"/>
</dbReference>
<evidence type="ECO:0000256" key="3">
    <source>
        <dbReference type="ARBA" id="ARBA00022475"/>
    </source>
</evidence>
<feature type="transmembrane region" description="Helical" evidence="6">
    <location>
        <begin position="21"/>
        <end position="41"/>
    </location>
</feature>
<keyword evidence="6" id="KW-0812">Transmembrane</keyword>
<comment type="subcellular location">
    <subcellularLocation>
        <location evidence="1">Endomembrane system</location>
    </subcellularLocation>
</comment>
<dbReference type="PANTHER" id="PTHR30024">
    <property type="entry name" value="ALIPHATIC SULFONATES-BINDING PROTEIN-RELATED"/>
    <property type="match status" value="1"/>
</dbReference>
<dbReference type="CDD" id="cd13553">
    <property type="entry name" value="PBP2_NrtA_CpmA_like"/>
    <property type="match status" value="1"/>
</dbReference>
<reference evidence="7" key="1">
    <citation type="submission" date="2023-03" db="EMBL/GenBank/DDBJ databases">
        <authorList>
            <person name="Cremers G."/>
            <person name="Picone N."/>
        </authorList>
    </citation>
    <scope>NUCLEOTIDE SEQUENCE</scope>
    <source>
        <strain evidence="7">Sample_alias</strain>
    </source>
</reference>
<dbReference type="Proteomes" id="UP001161497">
    <property type="component" value="Chromosome"/>
</dbReference>
<sequence length="360" mass="40415">MKRGEVTQGGRTLRIGSKITVGYIPLIDCAPLVVALEMGLFKKWGFDVQLSPEPGWATIRGKIVYEELDFAQAVCGLPLVLNYGLKSIPCRCSTAFVLNLNGNAITLSKKYSSILENESLENYGRILKATSGLPLLFGVASTFSSHYFLLRRWLQKIGLNPQKDIRFVPLPPPQMPIHLKEGFIDGFCVGEPWNSVSLFEKTGYCVATSLDLAPRHPEKVLLANAKYKERKREEHIRIVGCLIEACQWADSPLNRQALAEMLHYGGWIAQPLEVLQHSLIGPFRMGKNIFIPGQAFHVFSQGNANSPSKEKEQWIVNEMVDAGLLKREERKNRSFFDTEIYKQAEKIVAQQKANTLPISI</sequence>
<proteinExistence type="predicted"/>
<dbReference type="Pfam" id="PF13379">
    <property type="entry name" value="NMT1_2"/>
    <property type="match status" value="1"/>
</dbReference>
<keyword evidence="4" id="KW-0997">Cell inner membrane</keyword>